<dbReference type="PANTHER" id="PTHR42760:SF133">
    <property type="entry name" value="3-OXOACYL-[ACYL-CARRIER-PROTEIN] REDUCTASE"/>
    <property type="match status" value="1"/>
</dbReference>
<dbReference type="Proteomes" id="UP000281955">
    <property type="component" value="Unassembled WGS sequence"/>
</dbReference>
<dbReference type="PRINTS" id="PR00080">
    <property type="entry name" value="SDRFAMILY"/>
</dbReference>
<reference evidence="3 4" key="1">
    <citation type="submission" date="2018-10" db="EMBL/GenBank/DDBJ databases">
        <title>Genomic Encyclopedia of Archaeal and Bacterial Type Strains, Phase II (KMG-II): from individual species to whole genera.</title>
        <authorList>
            <person name="Goeker M."/>
        </authorList>
    </citation>
    <scope>NUCLEOTIDE SEQUENCE [LARGE SCALE GENOMIC DNA]</scope>
    <source>
        <strain evidence="3 4">RP-AC37</strain>
    </source>
</reference>
<dbReference type="CDD" id="cd05233">
    <property type="entry name" value="SDR_c"/>
    <property type="match status" value="1"/>
</dbReference>
<evidence type="ECO:0000313" key="3">
    <source>
        <dbReference type="EMBL" id="RKS77439.1"/>
    </source>
</evidence>
<dbReference type="SUPFAM" id="SSF51735">
    <property type="entry name" value="NAD(P)-binding Rossmann-fold domains"/>
    <property type="match status" value="1"/>
</dbReference>
<comment type="similarity">
    <text evidence="1">Belongs to the short-chain dehydrogenases/reductases (SDR) family.</text>
</comment>
<keyword evidence="2" id="KW-0560">Oxidoreductase</keyword>
<organism evidence="3 4">
    <name type="scientific">Motilibacter peucedani</name>
    <dbReference type="NCBI Taxonomy" id="598650"/>
    <lineage>
        <taxon>Bacteria</taxon>
        <taxon>Bacillati</taxon>
        <taxon>Actinomycetota</taxon>
        <taxon>Actinomycetes</taxon>
        <taxon>Motilibacterales</taxon>
        <taxon>Motilibacteraceae</taxon>
        <taxon>Motilibacter</taxon>
    </lineage>
</organism>
<dbReference type="InterPro" id="IPR036291">
    <property type="entry name" value="NAD(P)-bd_dom_sf"/>
</dbReference>
<evidence type="ECO:0000256" key="2">
    <source>
        <dbReference type="ARBA" id="ARBA00023002"/>
    </source>
</evidence>
<gene>
    <name evidence="3" type="ORF">CLV35_1125</name>
</gene>
<dbReference type="Pfam" id="PF13561">
    <property type="entry name" value="adh_short_C2"/>
    <property type="match status" value="1"/>
</dbReference>
<dbReference type="InterPro" id="IPR002347">
    <property type="entry name" value="SDR_fam"/>
</dbReference>
<evidence type="ECO:0000256" key="1">
    <source>
        <dbReference type="ARBA" id="ARBA00006484"/>
    </source>
</evidence>
<dbReference type="AlphaFoldDB" id="A0A420XRJ9"/>
<name>A0A420XRJ9_9ACTN</name>
<dbReference type="Gene3D" id="3.40.50.720">
    <property type="entry name" value="NAD(P)-binding Rossmann-like Domain"/>
    <property type="match status" value="1"/>
</dbReference>
<dbReference type="PANTHER" id="PTHR42760">
    <property type="entry name" value="SHORT-CHAIN DEHYDROGENASES/REDUCTASES FAMILY MEMBER"/>
    <property type="match status" value="1"/>
</dbReference>
<dbReference type="RefSeq" id="WP_183061745.1">
    <property type="nucleotide sequence ID" value="NZ_RBWV01000010.1"/>
</dbReference>
<evidence type="ECO:0000313" key="4">
    <source>
        <dbReference type="Proteomes" id="UP000281955"/>
    </source>
</evidence>
<dbReference type="EMBL" id="RBWV01000010">
    <property type="protein sequence ID" value="RKS77439.1"/>
    <property type="molecule type" value="Genomic_DNA"/>
</dbReference>
<dbReference type="FunFam" id="3.40.50.720:FF:000173">
    <property type="entry name" value="3-oxoacyl-[acyl-carrier protein] reductase"/>
    <property type="match status" value="1"/>
</dbReference>
<dbReference type="InterPro" id="IPR020904">
    <property type="entry name" value="Sc_DH/Rdtase_CS"/>
</dbReference>
<sequence length="250" mass="25831">MTTSVEGQTAVVVGAGSGIGRATALLLAERGAHVVCVDRLEQVADTVAQARDAGGSASALIADVTEPATVVDAFARAAAERGQLHAVVNTAGITGPQGRRSHEVDVAELDRTYAVNLRGAYVVSQEAVRHMLPHGYGRIAHVASIAGKEGNPGMIGYSTTKAGLIGMVKAQGKEYALDGITVNALAPAVIQTPFLDDQPAETLAYMAAKIPMGRFGTMQEAAELLAWMASPACSFTTGFTFDLSGGRATY</sequence>
<dbReference type="GO" id="GO:0048038">
    <property type="term" value="F:quinone binding"/>
    <property type="evidence" value="ECO:0007669"/>
    <property type="project" value="TreeGrafter"/>
</dbReference>
<dbReference type="GO" id="GO:0006633">
    <property type="term" value="P:fatty acid biosynthetic process"/>
    <property type="evidence" value="ECO:0007669"/>
    <property type="project" value="TreeGrafter"/>
</dbReference>
<dbReference type="InParanoid" id="A0A420XRJ9"/>
<protein>
    <submittedName>
        <fullName evidence="3">3-oxoacyl-[acyl-carrier protein] reductase</fullName>
    </submittedName>
</protein>
<dbReference type="GO" id="GO:0016616">
    <property type="term" value="F:oxidoreductase activity, acting on the CH-OH group of donors, NAD or NADP as acceptor"/>
    <property type="evidence" value="ECO:0007669"/>
    <property type="project" value="TreeGrafter"/>
</dbReference>
<keyword evidence="4" id="KW-1185">Reference proteome</keyword>
<dbReference type="PROSITE" id="PS00061">
    <property type="entry name" value="ADH_SHORT"/>
    <property type="match status" value="1"/>
</dbReference>
<dbReference type="PRINTS" id="PR00081">
    <property type="entry name" value="GDHRDH"/>
</dbReference>
<accession>A0A420XRJ9</accession>
<proteinExistence type="inferred from homology"/>
<comment type="caution">
    <text evidence="3">The sequence shown here is derived from an EMBL/GenBank/DDBJ whole genome shotgun (WGS) entry which is preliminary data.</text>
</comment>